<evidence type="ECO:0000313" key="2">
    <source>
        <dbReference type="EMBL" id="NOH32982.1"/>
    </source>
</evidence>
<dbReference type="EMBL" id="VTXW01000004">
    <property type="protein sequence ID" value="NOH32982.1"/>
    <property type="molecule type" value="Genomic_DNA"/>
</dbReference>
<dbReference type="RefSeq" id="WP_171367124.1">
    <property type="nucleotide sequence ID" value="NZ_CP090851.1"/>
</dbReference>
<protein>
    <submittedName>
        <fullName evidence="2">DUF1992 domain-containing protein</fullName>
    </submittedName>
</protein>
<comment type="caution">
    <text evidence="2">The sequence shown here is derived from an EMBL/GenBank/DDBJ whole genome shotgun (WGS) entry which is preliminary data.</text>
</comment>
<organism evidence="2 3">
    <name type="scientific">Vibrio chagasii</name>
    <dbReference type="NCBI Taxonomy" id="170679"/>
    <lineage>
        <taxon>Bacteria</taxon>
        <taxon>Pseudomonadati</taxon>
        <taxon>Pseudomonadota</taxon>
        <taxon>Gammaproteobacteria</taxon>
        <taxon>Vibrionales</taxon>
        <taxon>Vibrionaceae</taxon>
        <taxon>Vibrio</taxon>
    </lineage>
</organism>
<reference evidence="2 3" key="1">
    <citation type="submission" date="2019-09" db="EMBL/GenBank/DDBJ databases">
        <title>Draft genome sequencing and comparative genomics of hatchery-associated Vibrios.</title>
        <authorList>
            <person name="Kehlet-Delgado H."/>
            <person name="Mueller R.S."/>
        </authorList>
    </citation>
    <scope>NUCLEOTIDE SEQUENCE [LARGE SCALE GENOMIC DNA]</scope>
    <source>
        <strain evidence="2 3">00-90-10</strain>
    </source>
</reference>
<feature type="domain" description="DnaJ homologue subfamily C member 28 conserved" evidence="1">
    <location>
        <begin position="13"/>
        <end position="72"/>
    </location>
</feature>
<accession>A0A7Y3YMI8</accession>
<gene>
    <name evidence="2" type="ORF">F0245_06260</name>
</gene>
<name>A0A7Y3YMI8_9VIBR</name>
<dbReference type="Pfam" id="PF09350">
    <property type="entry name" value="DJC28_CD"/>
    <property type="match status" value="1"/>
</dbReference>
<dbReference type="InterPro" id="IPR018961">
    <property type="entry name" value="DnaJ_homolog_subfam-C_membr-28"/>
</dbReference>
<dbReference type="AlphaFoldDB" id="A0A7Y3YMI8"/>
<evidence type="ECO:0000259" key="1">
    <source>
        <dbReference type="Pfam" id="PF09350"/>
    </source>
</evidence>
<dbReference type="Proteomes" id="UP000525336">
    <property type="component" value="Unassembled WGS sequence"/>
</dbReference>
<sequence length="104" mass="12058">MSLFIDNAIAGWIRNAEQTGELKNNAYHGKKIDLDEYFQTPAEHRMSMKILKDANCLPPAVRLMKQIDEVKEEHSNTTDPEKKEALRKEIMSLELKRDLLLESM</sequence>
<evidence type="ECO:0000313" key="3">
    <source>
        <dbReference type="Proteomes" id="UP000525336"/>
    </source>
</evidence>
<proteinExistence type="predicted"/>